<accession>A0ABQ9XMP8</accession>
<dbReference type="EMBL" id="JARBJD010000103">
    <property type="protein sequence ID" value="KAK2952485.1"/>
    <property type="molecule type" value="Genomic_DNA"/>
</dbReference>
<organism evidence="1 2">
    <name type="scientific">Blattamonas nauphoetae</name>
    <dbReference type="NCBI Taxonomy" id="2049346"/>
    <lineage>
        <taxon>Eukaryota</taxon>
        <taxon>Metamonada</taxon>
        <taxon>Preaxostyla</taxon>
        <taxon>Oxymonadida</taxon>
        <taxon>Blattamonas</taxon>
    </lineage>
</organism>
<evidence type="ECO:0000313" key="1">
    <source>
        <dbReference type="EMBL" id="KAK2952485.1"/>
    </source>
</evidence>
<name>A0ABQ9XMP8_9EUKA</name>
<protein>
    <submittedName>
        <fullName evidence="1">Uncharacterized protein</fullName>
    </submittedName>
</protein>
<evidence type="ECO:0000313" key="2">
    <source>
        <dbReference type="Proteomes" id="UP001281761"/>
    </source>
</evidence>
<keyword evidence="2" id="KW-1185">Reference proteome</keyword>
<proteinExistence type="predicted"/>
<reference evidence="1 2" key="1">
    <citation type="journal article" date="2022" name="bioRxiv">
        <title>Genomics of Preaxostyla Flagellates Illuminates Evolutionary Transitions and the Path Towards Mitochondrial Loss.</title>
        <authorList>
            <person name="Novak L.V.F."/>
            <person name="Treitli S.C."/>
            <person name="Pyrih J."/>
            <person name="Halakuc P."/>
            <person name="Pipaliya S.V."/>
            <person name="Vacek V."/>
            <person name="Brzon O."/>
            <person name="Soukal P."/>
            <person name="Eme L."/>
            <person name="Dacks J.B."/>
            <person name="Karnkowska A."/>
            <person name="Elias M."/>
            <person name="Hampl V."/>
        </authorList>
    </citation>
    <scope>NUCLEOTIDE SEQUENCE [LARGE SCALE GENOMIC DNA]</scope>
    <source>
        <strain evidence="1">NAU3</strain>
        <tissue evidence="1">Gut</tissue>
    </source>
</reference>
<comment type="caution">
    <text evidence="1">The sequence shown here is derived from an EMBL/GenBank/DDBJ whole genome shotgun (WGS) entry which is preliminary data.</text>
</comment>
<sequence>MAAFSQAQSNSALSAEWTKQTCTLFMFLRASLGNQFNATKIISELTTHSGPNAPTLLDSLKSFLSLDSQELSEEIAHFACVLIMGVFPGWKVSILDSGIFIDILRATHVQNQPVTKVELHASIIQLLSWFMSLLAAGFGNHQTRNHRPNGRSLAQSVLTKALQPSASYLAHLFHNRRELVDKRTNAPLASLCFSILRESAEDPKMMDCIGNTPLFTLLIDLIEKEEDNNALSIYFGQLTTILSSWADEGPHLRTAGMALCRCGFSTGFEDVLETYVLTNNQDRTGDWARRGGRCSFVPFGGNIRKS</sequence>
<dbReference type="Proteomes" id="UP001281761">
    <property type="component" value="Unassembled WGS sequence"/>
</dbReference>
<gene>
    <name evidence="1" type="ORF">BLNAU_12591</name>
</gene>